<keyword evidence="1" id="KW-0812">Transmembrane</keyword>
<dbReference type="EMBL" id="JBEPMJ010000006">
    <property type="protein sequence ID" value="MET3749905.1"/>
    <property type="molecule type" value="Genomic_DNA"/>
</dbReference>
<accession>A0ABV2M0C2</accession>
<dbReference type="Proteomes" id="UP001549106">
    <property type="component" value="Unassembled WGS sequence"/>
</dbReference>
<dbReference type="RefSeq" id="WP_138270418.1">
    <property type="nucleotide sequence ID" value="NZ_BAABXN010000001.1"/>
</dbReference>
<evidence type="ECO:0000313" key="2">
    <source>
        <dbReference type="EMBL" id="MET3749905.1"/>
    </source>
</evidence>
<comment type="caution">
    <text evidence="2">The sequence shown here is derived from an EMBL/GenBank/DDBJ whole genome shotgun (WGS) entry which is preliminary data.</text>
</comment>
<protein>
    <submittedName>
        <fullName evidence="2">Uncharacterized protein</fullName>
    </submittedName>
</protein>
<proteinExistence type="predicted"/>
<name>A0ABV2M0C2_9FIRM</name>
<gene>
    <name evidence="2" type="ORF">ABID24_001140</name>
</gene>
<keyword evidence="1" id="KW-0472">Membrane</keyword>
<feature type="transmembrane region" description="Helical" evidence="1">
    <location>
        <begin position="12"/>
        <end position="31"/>
    </location>
</feature>
<organism evidence="2 3">
    <name type="scientific">Blautia caecimuris</name>
    <dbReference type="NCBI Taxonomy" id="1796615"/>
    <lineage>
        <taxon>Bacteria</taxon>
        <taxon>Bacillati</taxon>
        <taxon>Bacillota</taxon>
        <taxon>Clostridia</taxon>
        <taxon>Lachnospirales</taxon>
        <taxon>Lachnospiraceae</taxon>
        <taxon>Blautia</taxon>
    </lineage>
</organism>
<sequence>MEWLRDRKNRLTVSILAAMAAAILVAGGFRLPQYPAASAWWGTMYPEFCFSEGSGDSPRKISFWLAEVLEW</sequence>
<evidence type="ECO:0000313" key="3">
    <source>
        <dbReference type="Proteomes" id="UP001549106"/>
    </source>
</evidence>
<keyword evidence="3" id="KW-1185">Reference proteome</keyword>
<reference evidence="2 3" key="1">
    <citation type="submission" date="2024-06" db="EMBL/GenBank/DDBJ databases">
        <title>Genomic Encyclopedia of Type Strains, Phase IV (KMG-IV): sequencing the most valuable type-strain genomes for metagenomic binning, comparative biology and taxonomic classification.</title>
        <authorList>
            <person name="Goeker M."/>
        </authorList>
    </citation>
    <scope>NUCLEOTIDE SEQUENCE [LARGE SCALE GENOMIC DNA]</scope>
    <source>
        <strain evidence="2 3">DSM 29492</strain>
    </source>
</reference>
<evidence type="ECO:0000256" key="1">
    <source>
        <dbReference type="SAM" id="Phobius"/>
    </source>
</evidence>
<keyword evidence="1" id="KW-1133">Transmembrane helix</keyword>